<evidence type="ECO:0000256" key="1">
    <source>
        <dbReference type="ARBA" id="ARBA00022649"/>
    </source>
</evidence>
<dbReference type="AlphaFoldDB" id="D7CX12"/>
<evidence type="ECO:0000256" key="3">
    <source>
        <dbReference type="ARBA" id="ARBA00022723"/>
    </source>
</evidence>
<reference evidence="8" key="1">
    <citation type="submission" date="2010-05" db="EMBL/GenBank/DDBJ databases">
        <title>The complete genome of Truepera radiovictris DSM 17093.</title>
        <authorList>
            <consortium name="US DOE Joint Genome Institute (JGI-PGF)"/>
            <person name="Lucas S."/>
            <person name="Copeland A."/>
            <person name="Lapidus A."/>
            <person name="Glavina del Rio T."/>
            <person name="Dalin E."/>
            <person name="Tice H."/>
            <person name="Bruce D."/>
            <person name="Goodwin L."/>
            <person name="Pitluck S."/>
            <person name="Kyrpides N."/>
            <person name="Mavromatis K."/>
            <person name="Ovchinnikova G."/>
            <person name="Munk A.C."/>
            <person name="Detter J.C."/>
            <person name="Han C."/>
            <person name="Tapia R."/>
            <person name="Land M."/>
            <person name="Hauser L."/>
            <person name="Markowitz V."/>
            <person name="Cheng J.-F."/>
            <person name="Hugenholtz P."/>
            <person name="Woyke T."/>
            <person name="Wu D."/>
            <person name="Tindall B."/>
            <person name="Pomrenke H.G."/>
            <person name="Brambilla E."/>
            <person name="Klenk H.-P."/>
            <person name="Eisen J.A."/>
        </authorList>
    </citation>
    <scope>NUCLEOTIDE SEQUENCE [LARGE SCALE GENOMIC DNA]</scope>
    <source>
        <strain evidence="8">DSM 17093 / CIP 108686 / LMG 22925 / RQ-24</strain>
    </source>
</reference>
<protein>
    <recommendedName>
        <fullName evidence="5">Ribonuclease VapC</fullName>
        <shortName evidence="5">RNase VapC</shortName>
        <ecNumber evidence="5">3.1.-.-</ecNumber>
    </recommendedName>
    <alternativeName>
        <fullName evidence="5">Toxin VapC</fullName>
    </alternativeName>
</protein>
<dbReference type="RefSeq" id="WP_013177890.1">
    <property type="nucleotide sequence ID" value="NC_014221.1"/>
</dbReference>
<dbReference type="InterPro" id="IPR029060">
    <property type="entry name" value="PIN-like_dom_sf"/>
</dbReference>
<feature type="binding site" evidence="5">
    <location>
        <position position="6"/>
    </location>
    <ligand>
        <name>Mg(2+)</name>
        <dbReference type="ChEBI" id="CHEBI:18420"/>
    </ligand>
</feature>
<keyword evidence="4 5" id="KW-0378">Hydrolase</keyword>
<dbReference type="KEGG" id="tra:Trad_1398"/>
<reference evidence="7 8" key="2">
    <citation type="journal article" date="2011" name="Stand. Genomic Sci.">
        <title>Complete genome sequence of Truepera radiovictrix type strain (RQ-24).</title>
        <authorList>
            <person name="Ivanova N."/>
            <person name="Rohde C."/>
            <person name="Munk C."/>
            <person name="Nolan M."/>
            <person name="Lucas S."/>
            <person name="Del Rio T.G."/>
            <person name="Tice H."/>
            <person name="Deshpande S."/>
            <person name="Cheng J.F."/>
            <person name="Tapia R."/>
            <person name="Han C."/>
            <person name="Goodwin L."/>
            <person name="Pitluck S."/>
            <person name="Liolios K."/>
            <person name="Mavromatis K."/>
            <person name="Mikhailova N."/>
            <person name="Pati A."/>
            <person name="Chen A."/>
            <person name="Palaniappan K."/>
            <person name="Land M."/>
            <person name="Hauser L."/>
            <person name="Chang Y.J."/>
            <person name="Jeffries C.D."/>
            <person name="Brambilla E."/>
            <person name="Rohde M."/>
            <person name="Goker M."/>
            <person name="Tindall B.J."/>
            <person name="Woyke T."/>
            <person name="Bristow J."/>
            <person name="Eisen J.A."/>
            <person name="Markowitz V."/>
            <person name="Hugenholtz P."/>
            <person name="Kyrpides N.C."/>
            <person name="Klenk H.P."/>
            <person name="Lapidus A."/>
        </authorList>
    </citation>
    <scope>NUCLEOTIDE SEQUENCE [LARGE SCALE GENOMIC DNA]</scope>
    <source>
        <strain evidence="8">DSM 17093 / CIP 108686 / LMG 22925 / RQ-24</strain>
    </source>
</reference>
<dbReference type="OrthoDB" id="425811at2"/>
<dbReference type="GO" id="GO:0090729">
    <property type="term" value="F:toxin activity"/>
    <property type="evidence" value="ECO:0007669"/>
    <property type="project" value="UniProtKB-KW"/>
</dbReference>
<sequence length="135" mass="15022">MSLLADTSGVLVLLDADHALHHAARSLLEREVLIVPSSILGEVDYLANARLGAQTARAFLEDTVTGAYDFVQVELEDMRRALALMQQYRDAHIGFVDASIVALAERYRLRRILTLDSRHFSLFRPAGLGHLELLP</sequence>
<dbReference type="eggNOG" id="COG2402">
    <property type="taxonomic scope" value="Bacteria"/>
</dbReference>
<evidence type="ECO:0000313" key="8">
    <source>
        <dbReference type="Proteomes" id="UP000000379"/>
    </source>
</evidence>
<name>D7CX12_TRURR</name>
<organism evidence="7 8">
    <name type="scientific">Truepera radiovictrix (strain DSM 17093 / CIP 108686 / LMG 22925 / RQ-24)</name>
    <dbReference type="NCBI Taxonomy" id="649638"/>
    <lineage>
        <taxon>Bacteria</taxon>
        <taxon>Thermotogati</taxon>
        <taxon>Deinococcota</taxon>
        <taxon>Deinococci</taxon>
        <taxon>Trueperales</taxon>
        <taxon>Trueperaceae</taxon>
        <taxon>Truepera</taxon>
    </lineage>
</organism>
<keyword evidence="3 5" id="KW-0479">Metal-binding</keyword>
<dbReference type="HOGENOM" id="CLU_143452_2_1_0"/>
<dbReference type="Pfam" id="PF01850">
    <property type="entry name" value="PIN"/>
    <property type="match status" value="1"/>
</dbReference>
<dbReference type="InterPro" id="IPR022907">
    <property type="entry name" value="VapC_family"/>
</dbReference>
<keyword evidence="1 5" id="KW-1277">Toxin-antitoxin system</keyword>
<comment type="similarity">
    <text evidence="5">Belongs to the PINc/VapC protein family.</text>
</comment>
<keyword evidence="2 5" id="KW-0540">Nuclease</keyword>
<dbReference type="SUPFAM" id="SSF88723">
    <property type="entry name" value="PIN domain-like"/>
    <property type="match status" value="1"/>
</dbReference>
<keyword evidence="5" id="KW-0800">Toxin</keyword>
<dbReference type="GO" id="GO:0000287">
    <property type="term" value="F:magnesium ion binding"/>
    <property type="evidence" value="ECO:0007669"/>
    <property type="project" value="UniProtKB-UniRule"/>
</dbReference>
<keyword evidence="5" id="KW-0460">Magnesium</keyword>
<evidence type="ECO:0000256" key="5">
    <source>
        <dbReference type="HAMAP-Rule" id="MF_00265"/>
    </source>
</evidence>
<comment type="cofactor">
    <cofactor evidence="5">
        <name>Mg(2+)</name>
        <dbReference type="ChEBI" id="CHEBI:18420"/>
    </cofactor>
</comment>
<evidence type="ECO:0000256" key="4">
    <source>
        <dbReference type="ARBA" id="ARBA00022801"/>
    </source>
</evidence>
<dbReference type="STRING" id="649638.Trad_1398"/>
<dbReference type="HAMAP" id="MF_00265">
    <property type="entry name" value="VapC_Nob1"/>
    <property type="match status" value="1"/>
</dbReference>
<dbReference type="Proteomes" id="UP000000379">
    <property type="component" value="Chromosome"/>
</dbReference>
<evidence type="ECO:0000313" key="7">
    <source>
        <dbReference type="EMBL" id="ADI14520.1"/>
    </source>
</evidence>
<accession>D7CX12</accession>
<evidence type="ECO:0000256" key="2">
    <source>
        <dbReference type="ARBA" id="ARBA00022722"/>
    </source>
</evidence>
<dbReference type="GO" id="GO:0004540">
    <property type="term" value="F:RNA nuclease activity"/>
    <property type="evidence" value="ECO:0007669"/>
    <property type="project" value="InterPro"/>
</dbReference>
<gene>
    <name evidence="5" type="primary">vapC</name>
    <name evidence="7" type="ordered locus">Trad_1398</name>
</gene>
<evidence type="ECO:0000259" key="6">
    <source>
        <dbReference type="Pfam" id="PF01850"/>
    </source>
</evidence>
<dbReference type="EC" id="3.1.-.-" evidence="5"/>
<dbReference type="EMBL" id="CP002049">
    <property type="protein sequence ID" value="ADI14520.1"/>
    <property type="molecule type" value="Genomic_DNA"/>
</dbReference>
<comment type="function">
    <text evidence="5">Toxic component of a toxin-antitoxin (TA) system. An RNase.</text>
</comment>
<dbReference type="Gene3D" id="3.40.50.1010">
    <property type="entry name" value="5'-nuclease"/>
    <property type="match status" value="1"/>
</dbReference>
<feature type="binding site" evidence="5">
    <location>
        <position position="97"/>
    </location>
    <ligand>
        <name>Mg(2+)</name>
        <dbReference type="ChEBI" id="CHEBI:18420"/>
    </ligand>
</feature>
<keyword evidence="8" id="KW-1185">Reference proteome</keyword>
<proteinExistence type="inferred from homology"/>
<feature type="domain" description="PIN" evidence="6">
    <location>
        <begin position="5"/>
        <end position="120"/>
    </location>
</feature>
<dbReference type="GO" id="GO:0016787">
    <property type="term" value="F:hydrolase activity"/>
    <property type="evidence" value="ECO:0007669"/>
    <property type="project" value="UniProtKB-KW"/>
</dbReference>
<dbReference type="InterPro" id="IPR002716">
    <property type="entry name" value="PIN_dom"/>
</dbReference>